<comment type="caution">
    <text evidence="2">The sequence shown here is derived from an EMBL/GenBank/DDBJ whole genome shotgun (WGS) entry which is preliminary data.</text>
</comment>
<dbReference type="Proteomes" id="UP001338125">
    <property type="component" value="Unassembled WGS sequence"/>
</dbReference>
<keyword evidence="3" id="KW-1185">Reference proteome</keyword>
<proteinExistence type="predicted"/>
<evidence type="ECO:0000313" key="2">
    <source>
        <dbReference type="EMBL" id="KAK5997891.1"/>
    </source>
</evidence>
<reference evidence="2 3" key="1">
    <citation type="submission" date="2024-01" db="EMBL/GenBank/DDBJ databases">
        <title>Complete genome of Cladobotryum mycophilum ATHUM6906.</title>
        <authorList>
            <person name="Christinaki A.C."/>
            <person name="Myridakis A.I."/>
            <person name="Kouvelis V.N."/>
        </authorList>
    </citation>
    <scope>NUCLEOTIDE SEQUENCE [LARGE SCALE GENOMIC DNA]</scope>
    <source>
        <strain evidence="2 3">ATHUM6906</strain>
    </source>
</reference>
<accession>A0ABR0T1P2</accession>
<sequence length="358" mass="39996">MAYYEKVRTISQYRKFAASPDVADLVMSFDKLQQSEHWESAGSRWGLPHLLACKVICREHSILPIFEKEISTTLQEMPESQIVQKYEKGGLGYVWAALAPLLRSDWEKVVSSSSSRPERVKRAPILYGDPVPSDSAIPDSRPDTASSAPSSVGHLMGATAPLVEEYTSHFLSFFVRYVINNAQPANKQKPYVEFCDQRKLYAHTWTLGGTRLEAIDDGGIQVRNSKRPVQVAILEAKRTFQTVDEGKPAIGDKLLGQILAEALALSLSNQPKISATDIICIVAIKHFVKIFHFKIPDRFGNVFASLSLSDDDDDATDEKSFLWVDSTVWFDATTRAGRKYFVRHLLALINWADETAAA</sequence>
<protein>
    <submittedName>
        <fullName evidence="2">Uncharacterized protein</fullName>
    </submittedName>
</protein>
<feature type="region of interest" description="Disordered" evidence="1">
    <location>
        <begin position="123"/>
        <end position="151"/>
    </location>
</feature>
<evidence type="ECO:0000256" key="1">
    <source>
        <dbReference type="SAM" id="MobiDB-lite"/>
    </source>
</evidence>
<evidence type="ECO:0000313" key="3">
    <source>
        <dbReference type="Proteomes" id="UP001338125"/>
    </source>
</evidence>
<gene>
    <name evidence="2" type="ORF">PT974_00257</name>
</gene>
<organism evidence="2 3">
    <name type="scientific">Cladobotryum mycophilum</name>
    <dbReference type="NCBI Taxonomy" id="491253"/>
    <lineage>
        <taxon>Eukaryota</taxon>
        <taxon>Fungi</taxon>
        <taxon>Dikarya</taxon>
        <taxon>Ascomycota</taxon>
        <taxon>Pezizomycotina</taxon>
        <taxon>Sordariomycetes</taxon>
        <taxon>Hypocreomycetidae</taxon>
        <taxon>Hypocreales</taxon>
        <taxon>Hypocreaceae</taxon>
        <taxon>Cladobotryum</taxon>
    </lineage>
</organism>
<name>A0ABR0T1P2_9HYPO</name>
<dbReference type="EMBL" id="JAVFKD010000001">
    <property type="protein sequence ID" value="KAK5997891.1"/>
    <property type="molecule type" value="Genomic_DNA"/>
</dbReference>